<dbReference type="Proteomes" id="UP001432322">
    <property type="component" value="Unassembled WGS sequence"/>
</dbReference>
<dbReference type="Gene3D" id="3.40.50.11980">
    <property type="match status" value="1"/>
</dbReference>
<sequence length="373" mass="42957">VRKMTTNAPLLIDFGDDDGSYGAAPSASETHADDRESFQERPYDSDAGDEDEQEQFEDDREFTEEQNEAAQQFGQFDDGEDETEGASEEEEGEEVDVNNLYDDPQNLRVEYIGKYRMVVVDLEVDDSFLVPSDDEPDAIPRMVVIDAANVLHGWTPVSVEDSARSWETDKVDAAYILSLVRIFVSKGIECVVVTHHKYMKKEVTENYFILESLHRLGMILLMDNTYDDLVFFAVAGEFDAVILTEDQFKKERERGMLDTPDARRALEIRVSPKYPAQKVDFLPKSDWGKVSRNGHFVVDHLLRFAGHTEQLRKKFFATEARAGHRFELIKQKYETWRERKAAVLKELDYLLARMVPIMAEKRMHVPELAPRFH</sequence>
<feature type="domain" description="RNase NYN" evidence="2">
    <location>
        <begin position="141"/>
        <end position="251"/>
    </location>
</feature>
<dbReference type="EMBL" id="BTSY01000003">
    <property type="protein sequence ID" value="GMT17300.1"/>
    <property type="molecule type" value="Genomic_DNA"/>
</dbReference>
<dbReference type="Pfam" id="PF11977">
    <property type="entry name" value="RNase_Zc3h12a"/>
    <property type="match status" value="1"/>
</dbReference>
<evidence type="ECO:0000256" key="1">
    <source>
        <dbReference type="SAM" id="MobiDB-lite"/>
    </source>
</evidence>
<evidence type="ECO:0000259" key="2">
    <source>
        <dbReference type="Pfam" id="PF11977"/>
    </source>
</evidence>
<feature type="compositionally biased region" description="Basic and acidic residues" evidence="1">
    <location>
        <begin position="30"/>
        <end position="44"/>
    </location>
</feature>
<evidence type="ECO:0000313" key="4">
    <source>
        <dbReference type="Proteomes" id="UP001432322"/>
    </source>
</evidence>
<name>A0AAV5VC80_9BILA</name>
<protein>
    <recommendedName>
        <fullName evidence="2">RNase NYN domain-containing protein</fullName>
    </recommendedName>
</protein>
<proteinExistence type="predicted"/>
<feature type="region of interest" description="Disordered" evidence="1">
    <location>
        <begin position="1"/>
        <end position="101"/>
    </location>
</feature>
<dbReference type="InterPro" id="IPR021869">
    <property type="entry name" value="RNase_Zc3h12_NYN"/>
</dbReference>
<keyword evidence="4" id="KW-1185">Reference proteome</keyword>
<evidence type="ECO:0000313" key="3">
    <source>
        <dbReference type="EMBL" id="GMT17300.1"/>
    </source>
</evidence>
<dbReference type="AlphaFoldDB" id="A0AAV5VC80"/>
<accession>A0AAV5VC80</accession>
<feature type="compositionally biased region" description="Acidic residues" evidence="1">
    <location>
        <begin position="46"/>
        <end position="67"/>
    </location>
</feature>
<reference evidence="3" key="1">
    <citation type="submission" date="2023-10" db="EMBL/GenBank/DDBJ databases">
        <title>Genome assembly of Pristionchus species.</title>
        <authorList>
            <person name="Yoshida K."/>
            <person name="Sommer R.J."/>
        </authorList>
    </citation>
    <scope>NUCLEOTIDE SEQUENCE</scope>
    <source>
        <strain evidence="3">RS5133</strain>
    </source>
</reference>
<organism evidence="3 4">
    <name type="scientific">Pristionchus fissidentatus</name>
    <dbReference type="NCBI Taxonomy" id="1538716"/>
    <lineage>
        <taxon>Eukaryota</taxon>
        <taxon>Metazoa</taxon>
        <taxon>Ecdysozoa</taxon>
        <taxon>Nematoda</taxon>
        <taxon>Chromadorea</taxon>
        <taxon>Rhabditida</taxon>
        <taxon>Rhabditina</taxon>
        <taxon>Diplogasteromorpha</taxon>
        <taxon>Diplogasteroidea</taxon>
        <taxon>Neodiplogasteridae</taxon>
        <taxon>Pristionchus</taxon>
    </lineage>
</organism>
<comment type="caution">
    <text evidence="3">The sequence shown here is derived from an EMBL/GenBank/DDBJ whole genome shotgun (WGS) entry which is preliminary data.</text>
</comment>
<gene>
    <name evidence="3" type="ORF">PFISCL1PPCAC_8597</name>
</gene>
<feature type="non-terminal residue" evidence="3">
    <location>
        <position position="1"/>
    </location>
</feature>
<feature type="compositionally biased region" description="Acidic residues" evidence="1">
    <location>
        <begin position="77"/>
        <end position="96"/>
    </location>
</feature>